<dbReference type="InterPro" id="IPR012334">
    <property type="entry name" value="Pectin_lyas_fold"/>
</dbReference>
<dbReference type="Proteomes" id="UP000225706">
    <property type="component" value="Unassembled WGS sequence"/>
</dbReference>
<proteinExistence type="predicted"/>
<dbReference type="Gene3D" id="2.160.20.10">
    <property type="entry name" value="Single-stranded right-handed beta-helix, Pectin lyase-like"/>
    <property type="match status" value="1"/>
</dbReference>
<keyword evidence="1" id="KW-0812">Transmembrane</keyword>
<evidence type="ECO:0000313" key="2">
    <source>
        <dbReference type="EMBL" id="PFX30609.1"/>
    </source>
</evidence>
<organism evidence="2 3">
    <name type="scientific">Stylophora pistillata</name>
    <name type="common">Smooth cauliflower coral</name>
    <dbReference type="NCBI Taxonomy" id="50429"/>
    <lineage>
        <taxon>Eukaryota</taxon>
        <taxon>Metazoa</taxon>
        <taxon>Cnidaria</taxon>
        <taxon>Anthozoa</taxon>
        <taxon>Hexacorallia</taxon>
        <taxon>Scleractinia</taxon>
        <taxon>Astrocoeniina</taxon>
        <taxon>Pocilloporidae</taxon>
        <taxon>Stylophora</taxon>
    </lineage>
</organism>
<dbReference type="AlphaFoldDB" id="A0A2B4SNB4"/>
<accession>A0A2B4SNB4</accession>
<keyword evidence="1" id="KW-0472">Membrane</keyword>
<keyword evidence="1" id="KW-1133">Transmembrane helix</keyword>
<evidence type="ECO:0000313" key="3">
    <source>
        <dbReference type="Proteomes" id="UP000225706"/>
    </source>
</evidence>
<evidence type="ECO:0000256" key="1">
    <source>
        <dbReference type="SAM" id="Phobius"/>
    </source>
</evidence>
<feature type="transmembrane region" description="Helical" evidence="1">
    <location>
        <begin position="703"/>
        <end position="726"/>
    </location>
</feature>
<feature type="transmembrane region" description="Helical" evidence="1">
    <location>
        <begin position="448"/>
        <end position="467"/>
    </location>
</feature>
<keyword evidence="3" id="KW-1185">Reference proteome</keyword>
<dbReference type="SUPFAM" id="SSF51126">
    <property type="entry name" value="Pectin lyase-like"/>
    <property type="match status" value="2"/>
</dbReference>
<sequence length="787" mass="88371">MSFPKHSYSRAVLKPSKEEVSLSPDLKAKLLLENVTFHGLHGCALSVSVEKNVIGLISVKKCRFINNAQFLDQLYERATVKIELPNNDPPKCPQGTKENELKETVWSEKYGLPVIFEDSIFENNVGIAGVLTFLKGNVTIKNCEFKNNKGLVLGGHVYVKTGFSLLNIINCDFLQTTTSSSLKNHGRVSSIGSFLRSESTGTLEIQNSSFVTDVSDEFDPIFAATKSTAIKIDRSTSLKCPNRKQVKLENITRQTSLELVKRNDTCLLRVAYIKISCQECQDGFYSLKRGASSGLDIHKGTKCLRCPYGATCENGEIKAQENFWGFYSSPLSTKLEFHPCPLKYCKPPPPIFPWLFRQCLWFREKSNSSQRHAALHEGNDEEHDAGYLKTIFYFYQVAEILMIKSPEEADHIFPYVTRIIALFNFQVKTINGSIGCPFPGLNVVTKELFLGLKFLATLLSIAMIYAIHRVISRFRHIPKPSLKLYLAKGTFSNLVFNNSRYGLFFFNVPSYDVVISKCKFINCEKAVFMLWEGNFSRIRERSFLKVTDSKFLNTSCGIEFGPKLRNSFAEVFLSNLVFDNGTYGLVLANVSSYYIAITKSKFFNFRKAAVGILWNEINSVILEKCSLVATDSEFRYNAKSILAMLPNAIVETNISRCLFEGAKGRFKVTSDLRNATGAVFVRSQASVVIPPFRDRKANICETLSLMSLVAICTFNLAEVTLIAQGLEPAGPEQNLFYALEWIEVALLGFLPAIACILVALAALSQVIRVLYHGSRLLRRTVCLRSQF</sequence>
<name>A0A2B4SNB4_STYPI</name>
<dbReference type="EMBL" id="LSMT01000047">
    <property type="protein sequence ID" value="PFX30609.1"/>
    <property type="molecule type" value="Genomic_DNA"/>
</dbReference>
<comment type="caution">
    <text evidence="2">The sequence shown here is derived from an EMBL/GenBank/DDBJ whole genome shotgun (WGS) entry which is preliminary data.</text>
</comment>
<protein>
    <submittedName>
        <fullName evidence="2">Uncharacterized protein</fullName>
    </submittedName>
</protein>
<reference evidence="3" key="1">
    <citation type="journal article" date="2017" name="bioRxiv">
        <title>Comparative analysis of the genomes of Stylophora pistillata and Acropora digitifera provides evidence for extensive differences between species of corals.</title>
        <authorList>
            <person name="Voolstra C.R."/>
            <person name="Li Y."/>
            <person name="Liew Y.J."/>
            <person name="Baumgarten S."/>
            <person name="Zoccola D."/>
            <person name="Flot J.-F."/>
            <person name="Tambutte S."/>
            <person name="Allemand D."/>
            <person name="Aranda M."/>
        </authorList>
    </citation>
    <scope>NUCLEOTIDE SEQUENCE [LARGE SCALE GENOMIC DNA]</scope>
</reference>
<dbReference type="OrthoDB" id="5989827at2759"/>
<gene>
    <name evidence="2" type="ORF">AWC38_SpisGene4559</name>
</gene>
<feature type="transmembrane region" description="Helical" evidence="1">
    <location>
        <begin position="746"/>
        <end position="771"/>
    </location>
</feature>
<dbReference type="InterPro" id="IPR011050">
    <property type="entry name" value="Pectin_lyase_fold/virulence"/>
</dbReference>